<reference evidence="1" key="1">
    <citation type="journal article" date="2014" name="Front. Microbiol.">
        <title>High frequency of phylogenetically diverse reductive dehalogenase-homologous genes in deep subseafloor sedimentary metagenomes.</title>
        <authorList>
            <person name="Kawai M."/>
            <person name="Futagami T."/>
            <person name="Toyoda A."/>
            <person name="Takaki Y."/>
            <person name="Nishi S."/>
            <person name="Hori S."/>
            <person name="Arai W."/>
            <person name="Tsubouchi T."/>
            <person name="Morono Y."/>
            <person name="Uchiyama I."/>
            <person name="Ito T."/>
            <person name="Fujiyama A."/>
            <person name="Inagaki F."/>
            <person name="Takami H."/>
        </authorList>
    </citation>
    <scope>NUCLEOTIDE SEQUENCE</scope>
    <source>
        <strain evidence="1">Expedition CK06-06</strain>
    </source>
</reference>
<accession>X1G8A9</accession>
<gene>
    <name evidence="1" type="ORF">S03H2_13500</name>
</gene>
<sequence>MDEIVVKDLEKHIGHLEELSKWLNDIYYRPDFVTIFNQPVISMMSTGTDYLTENLRLLKQKYLLRQK</sequence>
<dbReference type="AlphaFoldDB" id="X1G8A9"/>
<name>X1G8A9_9ZZZZ</name>
<organism evidence="1">
    <name type="scientific">marine sediment metagenome</name>
    <dbReference type="NCBI Taxonomy" id="412755"/>
    <lineage>
        <taxon>unclassified sequences</taxon>
        <taxon>metagenomes</taxon>
        <taxon>ecological metagenomes</taxon>
    </lineage>
</organism>
<comment type="caution">
    <text evidence="1">The sequence shown here is derived from an EMBL/GenBank/DDBJ whole genome shotgun (WGS) entry which is preliminary data.</text>
</comment>
<proteinExistence type="predicted"/>
<dbReference type="EMBL" id="BARU01006852">
    <property type="protein sequence ID" value="GAH37809.1"/>
    <property type="molecule type" value="Genomic_DNA"/>
</dbReference>
<evidence type="ECO:0000313" key="1">
    <source>
        <dbReference type="EMBL" id="GAH37809.1"/>
    </source>
</evidence>
<protein>
    <submittedName>
        <fullName evidence="1">Uncharacterized protein</fullName>
    </submittedName>
</protein>